<dbReference type="PANTHER" id="PTHR30231:SF4">
    <property type="entry name" value="PROTEIN NEN2"/>
    <property type="match status" value="1"/>
</dbReference>
<dbReference type="Gene3D" id="3.30.420.10">
    <property type="entry name" value="Ribonuclease H-like superfamily/Ribonuclease H"/>
    <property type="match status" value="1"/>
</dbReference>
<keyword evidence="1" id="KW-0540">Nuclease</keyword>
<reference evidence="5" key="1">
    <citation type="submission" date="2020-10" db="EMBL/GenBank/DDBJ databases">
        <title>Sequencing the genomes of 1000 actinobacteria strains.</title>
        <authorList>
            <person name="Klenk H.-P."/>
        </authorList>
    </citation>
    <scope>NUCLEOTIDE SEQUENCE</scope>
    <source>
        <strain evidence="5">DSM 45354</strain>
    </source>
</reference>
<dbReference type="SMART" id="SM00479">
    <property type="entry name" value="EXOIII"/>
    <property type="match status" value="1"/>
</dbReference>
<dbReference type="GO" id="GO:0008408">
    <property type="term" value="F:3'-5' exonuclease activity"/>
    <property type="evidence" value="ECO:0007669"/>
    <property type="project" value="TreeGrafter"/>
</dbReference>
<dbReference type="SUPFAM" id="SSF53098">
    <property type="entry name" value="Ribonuclease H-like"/>
    <property type="match status" value="1"/>
</dbReference>
<dbReference type="FunFam" id="3.30.420.10:FF:000045">
    <property type="entry name" value="3'-5' exonuclease DinG"/>
    <property type="match status" value="1"/>
</dbReference>
<name>A0A927RCU8_9ACTN</name>
<accession>A0A927RCU8</accession>
<dbReference type="Pfam" id="PF00929">
    <property type="entry name" value="RNase_T"/>
    <property type="match status" value="1"/>
</dbReference>
<evidence type="ECO:0000259" key="4">
    <source>
        <dbReference type="SMART" id="SM00479"/>
    </source>
</evidence>
<protein>
    <submittedName>
        <fullName evidence="5">DNA polymerase III epsilon subunit-like protein</fullName>
    </submittedName>
</protein>
<dbReference type="InterPro" id="IPR036397">
    <property type="entry name" value="RNaseH_sf"/>
</dbReference>
<dbReference type="GO" id="GO:0005829">
    <property type="term" value="C:cytosol"/>
    <property type="evidence" value="ECO:0007669"/>
    <property type="project" value="TreeGrafter"/>
</dbReference>
<feature type="domain" description="Exonuclease" evidence="4">
    <location>
        <begin position="9"/>
        <end position="174"/>
    </location>
</feature>
<dbReference type="PANTHER" id="PTHR30231">
    <property type="entry name" value="DNA POLYMERASE III SUBUNIT EPSILON"/>
    <property type="match status" value="1"/>
</dbReference>
<proteinExistence type="predicted"/>
<dbReference type="EMBL" id="JADBEM010000001">
    <property type="protein sequence ID" value="MBE1610294.1"/>
    <property type="molecule type" value="Genomic_DNA"/>
</dbReference>
<keyword evidence="3" id="KW-0269">Exonuclease</keyword>
<dbReference type="RefSeq" id="WP_192753684.1">
    <property type="nucleotide sequence ID" value="NZ_BAABJL010000095.1"/>
</dbReference>
<dbReference type="CDD" id="cd06127">
    <property type="entry name" value="DEDDh"/>
    <property type="match status" value="1"/>
</dbReference>
<sequence>MGEKWSDLRYVAVDVEGNGQRPPDLVEVAVVPIDEGTIGPATSWLVHPPRPITPMARRFHRISDSDVATAPTIAQLAEQIRGFLDGAVFSAHNAPIDLGVLTRELPGFEPTHVVDTLKLARQALPGRQSYKLGDLAEDFGLAEGLPDGLAPHRATWDALVCARLLVRLAEHIDTESFEPQADSEPEVLF</sequence>
<dbReference type="GO" id="GO:0003676">
    <property type="term" value="F:nucleic acid binding"/>
    <property type="evidence" value="ECO:0007669"/>
    <property type="project" value="InterPro"/>
</dbReference>
<gene>
    <name evidence="5" type="ORF">HEB94_007142</name>
</gene>
<evidence type="ECO:0000256" key="1">
    <source>
        <dbReference type="ARBA" id="ARBA00022722"/>
    </source>
</evidence>
<evidence type="ECO:0000256" key="3">
    <source>
        <dbReference type="ARBA" id="ARBA00022839"/>
    </source>
</evidence>
<dbReference type="AlphaFoldDB" id="A0A927RCU8"/>
<evidence type="ECO:0000313" key="5">
    <source>
        <dbReference type="EMBL" id="MBE1610294.1"/>
    </source>
</evidence>
<evidence type="ECO:0000313" key="6">
    <source>
        <dbReference type="Proteomes" id="UP000638648"/>
    </source>
</evidence>
<evidence type="ECO:0000256" key="2">
    <source>
        <dbReference type="ARBA" id="ARBA00022801"/>
    </source>
</evidence>
<organism evidence="5 6">
    <name type="scientific">Actinopolymorpha pittospori</name>
    <dbReference type="NCBI Taxonomy" id="648752"/>
    <lineage>
        <taxon>Bacteria</taxon>
        <taxon>Bacillati</taxon>
        <taxon>Actinomycetota</taxon>
        <taxon>Actinomycetes</taxon>
        <taxon>Propionibacteriales</taxon>
        <taxon>Actinopolymorphaceae</taxon>
        <taxon>Actinopolymorpha</taxon>
    </lineage>
</organism>
<dbReference type="InterPro" id="IPR013520">
    <property type="entry name" value="Ribonucl_H"/>
</dbReference>
<keyword evidence="2" id="KW-0378">Hydrolase</keyword>
<keyword evidence="6" id="KW-1185">Reference proteome</keyword>
<comment type="caution">
    <text evidence="5">The sequence shown here is derived from an EMBL/GenBank/DDBJ whole genome shotgun (WGS) entry which is preliminary data.</text>
</comment>
<dbReference type="Proteomes" id="UP000638648">
    <property type="component" value="Unassembled WGS sequence"/>
</dbReference>
<dbReference type="InterPro" id="IPR012337">
    <property type="entry name" value="RNaseH-like_sf"/>
</dbReference>